<feature type="transmembrane region" description="Helical" evidence="7">
    <location>
        <begin position="39"/>
        <end position="61"/>
    </location>
</feature>
<accession>A0A540WH41</accession>
<dbReference type="GO" id="GO:0006605">
    <property type="term" value="P:protein targeting"/>
    <property type="evidence" value="ECO:0007669"/>
    <property type="project" value="InterPro"/>
</dbReference>
<sequence>RNGMVLLLGAFVAWGQPPDLLDGTGPLALIALALKEALIGMLIGFVVSVVFWVAEGIGMLIDNQAGYNNIQQTNPLSGMQSTPVGNLLMQMAIVGFYMLGGMLVFVGLLFDSYAWWPLTGMMPSGAVLAERFFPQEVASYTQAML</sequence>
<proteinExistence type="inferred from homology"/>
<evidence type="ECO:0000256" key="1">
    <source>
        <dbReference type="ARBA" id="ARBA00004651"/>
    </source>
</evidence>
<reference evidence="8 9" key="1">
    <citation type="submission" date="2019-06" db="EMBL/GenBank/DDBJ databases">
        <authorList>
            <person name="Livingstone P."/>
            <person name="Whitworth D."/>
        </authorList>
    </citation>
    <scope>NUCLEOTIDE SEQUENCE [LARGE SCALE GENOMIC DNA]</scope>
    <source>
        <strain evidence="8 9">AM401</strain>
    </source>
</reference>
<evidence type="ECO:0000313" key="8">
    <source>
        <dbReference type="EMBL" id="TQF08312.1"/>
    </source>
</evidence>
<evidence type="ECO:0000256" key="7">
    <source>
        <dbReference type="SAM" id="Phobius"/>
    </source>
</evidence>
<dbReference type="EMBL" id="VIFM01000799">
    <property type="protein sequence ID" value="TQF08312.1"/>
    <property type="molecule type" value="Genomic_DNA"/>
</dbReference>
<dbReference type="PANTHER" id="PTHR30065">
    <property type="entry name" value="FLAGELLAR BIOSYNTHETIC PROTEIN FLIR"/>
    <property type="match status" value="1"/>
</dbReference>
<feature type="transmembrane region" description="Helical" evidence="7">
    <location>
        <begin position="87"/>
        <end position="110"/>
    </location>
</feature>
<dbReference type="PANTHER" id="PTHR30065:SF1">
    <property type="entry name" value="SURFACE PRESENTATION OF ANTIGENS PROTEIN SPAR"/>
    <property type="match status" value="1"/>
</dbReference>
<comment type="similarity">
    <text evidence="2">Belongs to the FliR/MopE/SpaR family.</text>
</comment>
<comment type="caution">
    <text evidence="8">The sequence shown here is derived from an EMBL/GenBank/DDBJ whole genome shotgun (WGS) entry which is preliminary data.</text>
</comment>
<gene>
    <name evidence="8" type="ORF">FJV41_50615</name>
</gene>
<protein>
    <submittedName>
        <fullName evidence="8">EscT/YscT/HrcT family type III secretion system export apparatus protein</fullName>
    </submittedName>
</protein>
<dbReference type="Pfam" id="PF01311">
    <property type="entry name" value="Bac_export_1"/>
    <property type="match status" value="1"/>
</dbReference>
<dbReference type="InterPro" id="IPR002010">
    <property type="entry name" value="T3SS_IM_R"/>
</dbReference>
<keyword evidence="5 7" id="KW-1133">Transmembrane helix</keyword>
<keyword evidence="4 7" id="KW-0812">Transmembrane</keyword>
<organism evidence="8 9">
    <name type="scientific">Myxococcus llanfairpwllgwyngyllgogerychwyrndrobwllllantysiliogogogochensis</name>
    <dbReference type="NCBI Taxonomy" id="2590453"/>
    <lineage>
        <taxon>Bacteria</taxon>
        <taxon>Pseudomonadati</taxon>
        <taxon>Myxococcota</taxon>
        <taxon>Myxococcia</taxon>
        <taxon>Myxococcales</taxon>
        <taxon>Cystobacterineae</taxon>
        <taxon>Myxococcaceae</taxon>
        <taxon>Myxococcus</taxon>
    </lineage>
</organism>
<keyword evidence="3" id="KW-1003">Cell membrane</keyword>
<keyword evidence="9" id="KW-1185">Reference proteome</keyword>
<evidence type="ECO:0000256" key="3">
    <source>
        <dbReference type="ARBA" id="ARBA00022475"/>
    </source>
</evidence>
<dbReference type="Proteomes" id="UP000315369">
    <property type="component" value="Unassembled WGS sequence"/>
</dbReference>
<evidence type="ECO:0000256" key="4">
    <source>
        <dbReference type="ARBA" id="ARBA00022692"/>
    </source>
</evidence>
<feature type="non-terminal residue" evidence="8">
    <location>
        <position position="1"/>
    </location>
</feature>
<comment type="subcellular location">
    <subcellularLocation>
        <location evidence="1">Cell membrane</location>
        <topology evidence="1">Multi-pass membrane protein</topology>
    </subcellularLocation>
</comment>
<evidence type="ECO:0000256" key="2">
    <source>
        <dbReference type="ARBA" id="ARBA00009772"/>
    </source>
</evidence>
<evidence type="ECO:0000256" key="5">
    <source>
        <dbReference type="ARBA" id="ARBA00022989"/>
    </source>
</evidence>
<dbReference type="AlphaFoldDB" id="A0A540WH41"/>
<feature type="non-terminal residue" evidence="8">
    <location>
        <position position="145"/>
    </location>
</feature>
<keyword evidence="6 7" id="KW-0472">Membrane</keyword>
<dbReference type="GO" id="GO:0005886">
    <property type="term" value="C:plasma membrane"/>
    <property type="evidence" value="ECO:0007669"/>
    <property type="project" value="UniProtKB-SubCell"/>
</dbReference>
<evidence type="ECO:0000313" key="9">
    <source>
        <dbReference type="Proteomes" id="UP000315369"/>
    </source>
</evidence>
<evidence type="ECO:0000256" key="6">
    <source>
        <dbReference type="ARBA" id="ARBA00023136"/>
    </source>
</evidence>
<name>A0A540WH41_9BACT</name>